<keyword evidence="4" id="KW-1185">Reference proteome</keyword>
<dbReference type="AlphaFoldDB" id="A0A081BYX8"/>
<reference evidence="3" key="1">
    <citation type="journal article" date="2015" name="PeerJ">
        <title>First genomic representation of candidate bacterial phylum KSB3 points to enhanced environmental sensing as a trigger of wastewater bulking.</title>
        <authorList>
            <person name="Sekiguchi Y."/>
            <person name="Ohashi A."/>
            <person name="Parks D.H."/>
            <person name="Yamauchi T."/>
            <person name="Tyson G.W."/>
            <person name="Hugenholtz P."/>
        </authorList>
    </citation>
    <scope>NUCLEOTIDE SEQUENCE [LARGE SCALE GENOMIC DNA]</scope>
</reference>
<dbReference type="EMBL" id="DF820466">
    <property type="protein sequence ID" value="GAK57533.1"/>
    <property type="molecule type" value="Genomic_DNA"/>
</dbReference>
<evidence type="ECO:0000313" key="3">
    <source>
        <dbReference type="EMBL" id="GAK57533.1"/>
    </source>
</evidence>
<dbReference type="SUPFAM" id="SSF51182">
    <property type="entry name" value="RmlC-like cupins"/>
    <property type="match status" value="1"/>
</dbReference>
<dbReference type="Pfam" id="PF07883">
    <property type="entry name" value="Cupin_2"/>
    <property type="match status" value="1"/>
</dbReference>
<dbReference type="Proteomes" id="UP000030661">
    <property type="component" value="Unassembled WGS sequence"/>
</dbReference>
<name>A0A081BYX8_VECG1</name>
<dbReference type="HOGENOM" id="CLU_141477_0_0_0"/>
<protein>
    <submittedName>
        <fullName evidence="3">Cupin 2, conserved barrel domain protein</fullName>
    </submittedName>
</protein>
<evidence type="ECO:0000313" key="4">
    <source>
        <dbReference type="Proteomes" id="UP000030661"/>
    </source>
</evidence>
<evidence type="ECO:0000259" key="2">
    <source>
        <dbReference type="Pfam" id="PF07883"/>
    </source>
</evidence>
<dbReference type="GO" id="GO:0046872">
    <property type="term" value="F:metal ion binding"/>
    <property type="evidence" value="ECO:0007669"/>
    <property type="project" value="UniProtKB-KW"/>
</dbReference>
<organism evidence="3">
    <name type="scientific">Vecturithrix granuli</name>
    <dbReference type="NCBI Taxonomy" id="1499967"/>
    <lineage>
        <taxon>Bacteria</taxon>
        <taxon>Candidatus Moduliflexota</taxon>
        <taxon>Candidatus Vecturitrichia</taxon>
        <taxon>Candidatus Vecturitrichales</taxon>
        <taxon>Candidatus Vecturitrichaceae</taxon>
        <taxon>Candidatus Vecturithrix</taxon>
    </lineage>
</organism>
<feature type="domain" description="Cupin type-2" evidence="2">
    <location>
        <begin position="49"/>
        <end position="115"/>
    </location>
</feature>
<dbReference type="InterPro" id="IPR011051">
    <property type="entry name" value="RmlC_Cupin_sf"/>
</dbReference>
<proteinExistence type="predicted"/>
<dbReference type="Gene3D" id="2.60.120.10">
    <property type="entry name" value="Jelly Rolls"/>
    <property type="match status" value="1"/>
</dbReference>
<dbReference type="InterPro" id="IPR013096">
    <property type="entry name" value="Cupin_2"/>
</dbReference>
<keyword evidence="1" id="KW-0479">Metal-binding</keyword>
<gene>
    <name evidence="3" type="ORF">U27_04500</name>
</gene>
<dbReference type="InterPro" id="IPR051610">
    <property type="entry name" value="GPI/OXD"/>
</dbReference>
<dbReference type="PANTHER" id="PTHR35848">
    <property type="entry name" value="OXALATE-BINDING PROTEIN"/>
    <property type="match status" value="1"/>
</dbReference>
<evidence type="ECO:0000256" key="1">
    <source>
        <dbReference type="ARBA" id="ARBA00022723"/>
    </source>
</evidence>
<accession>A0A081BYX8</accession>
<dbReference type="eggNOG" id="COG0662">
    <property type="taxonomic scope" value="Bacteria"/>
</dbReference>
<dbReference type="InterPro" id="IPR014710">
    <property type="entry name" value="RmlC-like_jellyroll"/>
</dbReference>
<dbReference type="PANTHER" id="PTHR35848:SF6">
    <property type="entry name" value="CUPIN TYPE-2 DOMAIN-CONTAINING PROTEIN"/>
    <property type="match status" value="1"/>
</dbReference>
<sequence length="157" mass="17332">MSLLIYMKGTMIIADLHQIEGRTYPARRRTQNLVGGASPIQTVQFSMGYVTLEPNGGQVPWHNQEQEEVYFIVEGTGEMCLGQERHILKSGQAVFIPSGEFHQLTNVGKTPLVMIYCYGPAGDVAHWRQELAGTLPKAGIDVPPLPEGAYPQCTKTM</sequence>
<dbReference type="STRING" id="1499967.U27_04500"/>